<keyword evidence="7" id="KW-1185">Reference proteome</keyword>
<dbReference type="GO" id="GO:0005886">
    <property type="term" value="C:plasma membrane"/>
    <property type="evidence" value="ECO:0007669"/>
    <property type="project" value="UniProtKB-SubCell"/>
</dbReference>
<reference evidence="6" key="1">
    <citation type="submission" date="2025-08" db="UniProtKB">
        <authorList>
            <consortium name="Ensembl"/>
        </authorList>
    </citation>
    <scope>IDENTIFICATION</scope>
</reference>
<comment type="subcellular location">
    <subcellularLocation>
        <location evidence="1">Cell membrane</location>
        <topology evidence="1">Single-pass type I membrane protein</topology>
    </subcellularLocation>
</comment>
<reference evidence="6" key="2">
    <citation type="submission" date="2025-09" db="UniProtKB">
        <authorList>
            <consortium name="Ensembl"/>
        </authorList>
    </citation>
    <scope>IDENTIFICATION</scope>
</reference>
<evidence type="ECO:0000256" key="1">
    <source>
        <dbReference type="ARBA" id="ARBA00004251"/>
    </source>
</evidence>
<accession>A0A8C4WUG9</accession>
<protein>
    <recommendedName>
        <fullName evidence="5">IL17RA/B N-terminal domain-containing protein</fullName>
    </recommendedName>
</protein>
<dbReference type="GO" id="GO:0030368">
    <property type="term" value="F:interleukin-17 receptor activity"/>
    <property type="evidence" value="ECO:0007669"/>
    <property type="project" value="InterPro"/>
</dbReference>
<evidence type="ECO:0000256" key="3">
    <source>
        <dbReference type="ARBA" id="ARBA00022729"/>
    </source>
</evidence>
<evidence type="ECO:0000259" key="5">
    <source>
        <dbReference type="Pfam" id="PF16556"/>
    </source>
</evidence>
<dbReference type="InterPro" id="IPR032356">
    <property type="entry name" value="IL17R_A/B_N"/>
</dbReference>
<feature type="chain" id="PRO_5034698216" description="IL17RA/B N-terminal domain-containing protein" evidence="4">
    <location>
        <begin position="25"/>
        <end position="196"/>
    </location>
</feature>
<sequence length="196" mass="21675">MKRSVSSLHLLFPWYLTCCAMVLSIPCTTDDIPAQETCAATCTQPGLGCEVIADPACTKAHHEISPSDVHPPSAPRSLNISTHQRDGHLWLRISWQLSVDASVQVVNSTLVQMVREDLTSTCAVLHFEHPIRSQNSTSDGKPWSFMYECFSVNVGETVTVNVYNMPHGNGALHTLYTAPGMFDCNCFAYYLRLSPK</sequence>
<keyword evidence="2" id="KW-0472">Membrane</keyword>
<evidence type="ECO:0000313" key="7">
    <source>
        <dbReference type="Proteomes" id="UP000694388"/>
    </source>
</evidence>
<feature type="domain" description="IL17RA/B N-terminal" evidence="5">
    <location>
        <begin position="64"/>
        <end position="169"/>
    </location>
</feature>
<dbReference type="InterPro" id="IPR038683">
    <property type="entry name" value="IL17RA/B_FnIII-like_1_sf"/>
</dbReference>
<keyword evidence="2" id="KW-1003">Cell membrane</keyword>
<evidence type="ECO:0000256" key="4">
    <source>
        <dbReference type="SAM" id="SignalP"/>
    </source>
</evidence>
<dbReference type="Ensembl" id="ENSEBUT00000011999.1">
    <property type="protein sequence ID" value="ENSEBUP00000011430.1"/>
    <property type="gene ID" value="ENSEBUG00000007328.1"/>
</dbReference>
<evidence type="ECO:0000313" key="6">
    <source>
        <dbReference type="Ensembl" id="ENSEBUP00000011430.1"/>
    </source>
</evidence>
<dbReference type="AlphaFoldDB" id="A0A8C4WUG9"/>
<dbReference type="Gene3D" id="2.60.40.2160">
    <property type="entry name" value="Interleukin-17 receptor A/B, fibronectin-III-like domain 1"/>
    <property type="match status" value="1"/>
</dbReference>
<dbReference type="PANTHER" id="PTHR15583:SF7">
    <property type="entry name" value="INTERLEUKIN CYTOKINE RECEPTOR-RELATED PROTEIN 2"/>
    <property type="match status" value="1"/>
</dbReference>
<dbReference type="PANTHER" id="PTHR15583">
    <property type="entry name" value="INTERLEUKIN-17 RECEPTOR"/>
    <property type="match status" value="1"/>
</dbReference>
<organism evidence="6 7">
    <name type="scientific">Eptatretus burgeri</name>
    <name type="common">Inshore hagfish</name>
    <dbReference type="NCBI Taxonomy" id="7764"/>
    <lineage>
        <taxon>Eukaryota</taxon>
        <taxon>Metazoa</taxon>
        <taxon>Chordata</taxon>
        <taxon>Craniata</taxon>
        <taxon>Vertebrata</taxon>
        <taxon>Cyclostomata</taxon>
        <taxon>Myxini</taxon>
        <taxon>Myxiniformes</taxon>
        <taxon>Myxinidae</taxon>
        <taxon>Eptatretinae</taxon>
        <taxon>Eptatretus</taxon>
    </lineage>
</organism>
<feature type="signal peptide" evidence="4">
    <location>
        <begin position="1"/>
        <end position="24"/>
    </location>
</feature>
<dbReference type="InterPro" id="IPR039465">
    <property type="entry name" value="IL-17_rcpt-like"/>
</dbReference>
<evidence type="ECO:0000256" key="2">
    <source>
        <dbReference type="ARBA" id="ARBA00022475"/>
    </source>
</evidence>
<proteinExistence type="predicted"/>
<dbReference type="Pfam" id="PF16556">
    <property type="entry name" value="IL17R_fnIII_D1"/>
    <property type="match status" value="1"/>
</dbReference>
<keyword evidence="3 4" id="KW-0732">Signal</keyword>
<name>A0A8C4WUG9_EPTBU</name>
<dbReference type="Proteomes" id="UP000694388">
    <property type="component" value="Unplaced"/>
</dbReference>